<evidence type="ECO:0000313" key="3">
    <source>
        <dbReference type="Proteomes" id="UP001499990"/>
    </source>
</evidence>
<protein>
    <submittedName>
        <fullName evidence="2">Uncharacterized protein</fullName>
    </submittedName>
</protein>
<accession>A0ABP6SJW4</accession>
<evidence type="ECO:0000313" key="2">
    <source>
        <dbReference type="EMBL" id="GAA3377932.1"/>
    </source>
</evidence>
<gene>
    <name evidence="2" type="ORF">GCM10020367_55540</name>
</gene>
<organism evidence="2 3">
    <name type="scientific">Streptomyces sannanensis</name>
    <dbReference type="NCBI Taxonomy" id="285536"/>
    <lineage>
        <taxon>Bacteria</taxon>
        <taxon>Bacillati</taxon>
        <taxon>Actinomycetota</taxon>
        <taxon>Actinomycetes</taxon>
        <taxon>Kitasatosporales</taxon>
        <taxon>Streptomycetaceae</taxon>
        <taxon>Streptomyces</taxon>
    </lineage>
</organism>
<keyword evidence="3" id="KW-1185">Reference proteome</keyword>
<comment type="caution">
    <text evidence="2">The sequence shown here is derived from an EMBL/GenBank/DDBJ whole genome shotgun (WGS) entry which is preliminary data.</text>
</comment>
<feature type="region of interest" description="Disordered" evidence="1">
    <location>
        <begin position="1"/>
        <end position="30"/>
    </location>
</feature>
<proteinExistence type="predicted"/>
<evidence type="ECO:0000256" key="1">
    <source>
        <dbReference type="SAM" id="MobiDB-lite"/>
    </source>
</evidence>
<feature type="compositionally biased region" description="Gly residues" evidence="1">
    <location>
        <begin position="9"/>
        <end position="21"/>
    </location>
</feature>
<name>A0ABP6SJW4_9ACTN</name>
<dbReference type="EMBL" id="BAAAYL010000001">
    <property type="protein sequence ID" value="GAA3377932.1"/>
    <property type="molecule type" value="Genomic_DNA"/>
</dbReference>
<dbReference type="Proteomes" id="UP001499990">
    <property type="component" value="Unassembled WGS sequence"/>
</dbReference>
<sequence length="63" mass="6477">MGYARAGRAGPGSGATEGGYADGRRPAADASPVGLGRVLMVMLGLESLREATFLFRGPNRLTP</sequence>
<reference evidence="3" key="1">
    <citation type="journal article" date="2019" name="Int. J. Syst. Evol. Microbiol.">
        <title>The Global Catalogue of Microorganisms (GCM) 10K type strain sequencing project: providing services to taxonomists for standard genome sequencing and annotation.</title>
        <authorList>
            <consortium name="The Broad Institute Genomics Platform"/>
            <consortium name="The Broad Institute Genome Sequencing Center for Infectious Disease"/>
            <person name="Wu L."/>
            <person name="Ma J."/>
        </authorList>
    </citation>
    <scope>NUCLEOTIDE SEQUENCE [LARGE SCALE GENOMIC DNA]</scope>
    <source>
        <strain evidence="3">JCM 9651</strain>
    </source>
</reference>